<proteinExistence type="predicted"/>
<dbReference type="CDD" id="cd06222">
    <property type="entry name" value="RNase_H_like"/>
    <property type="match status" value="1"/>
</dbReference>
<sequence length="139" mass="16114">RYRNQHLFAPFEIWTPFTVASFAKRWISDLDSMHSRPAFVRENLLCVIWEKPLVWLHKVNCDACVFTDHQRADFGCVLRDDMGSWVKGCSESLLLWSIRRCELFALWRGLVLAWECGSKFVICESDSRDAILDAQSAGI</sequence>
<dbReference type="InterPro" id="IPR012337">
    <property type="entry name" value="RNaseH-like_sf"/>
</dbReference>
<dbReference type="EMBL" id="JASCZI010241898">
    <property type="protein sequence ID" value="MED6208165.1"/>
    <property type="molecule type" value="Genomic_DNA"/>
</dbReference>
<dbReference type="Gene3D" id="3.30.420.10">
    <property type="entry name" value="Ribonuclease H-like superfamily/Ribonuclease H"/>
    <property type="match status" value="1"/>
</dbReference>
<dbReference type="InterPro" id="IPR002156">
    <property type="entry name" value="RNaseH_domain"/>
</dbReference>
<organism evidence="2 3">
    <name type="scientific">Stylosanthes scabra</name>
    <dbReference type="NCBI Taxonomy" id="79078"/>
    <lineage>
        <taxon>Eukaryota</taxon>
        <taxon>Viridiplantae</taxon>
        <taxon>Streptophyta</taxon>
        <taxon>Embryophyta</taxon>
        <taxon>Tracheophyta</taxon>
        <taxon>Spermatophyta</taxon>
        <taxon>Magnoliopsida</taxon>
        <taxon>eudicotyledons</taxon>
        <taxon>Gunneridae</taxon>
        <taxon>Pentapetalae</taxon>
        <taxon>rosids</taxon>
        <taxon>fabids</taxon>
        <taxon>Fabales</taxon>
        <taxon>Fabaceae</taxon>
        <taxon>Papilionoideae</taxon>
        <taxon>50 kb inversion clade</taxon>
        <taxon>dalbergioids sensu lato</taxon>
        <taxon>Dalbergieae</taxon>
        <taxon>Pterocarpus clade</taxon>
        <taxon>Stylosanthes</taxon>
    </lineage>
</organism>
<evidence type="ECO:0000313" key="2">
    <source>
        <dbReference type="EMBL" id="MED6208165.1"/>
    </source>
</evidence>
<feature type="domain" description="RNase H type-1" evidence="1">
    <location>
        <begin position="60"/>
        <end position="128"/>
    </location>
</feature>
<dbReference type="SUPFAM" id="SSF53098">
    <property type="entry name" value="Ribonuclease H-like"/>
    <property type="match status" value="1"/>
</dbReference>
<dbReference type="InterPro" id="IPR036397">
    <property type="entry name" value="RNaseH_sf"/>
</dbReference>
<keyword evidence="3" id="KW-1185">Reference proteome</keyword>
<reference evidence="2 3" key="1">
    <citation type="journal article" date="2023" name="Plants (Basel)">
        <title>Bridging the Gap: Combining Genomics and Transcriptomics Approaches to Understand Stylosanthes scabra, an Orphan Legume from the Brazilian Caatinga.</title>
        <authorList>
            <person name="Ferreira-Neto J.R.C."/>
            <person name="da Silva M.D."/>
            <person name="Binneck E."/>
            <person name="de Melo N.F."/>
            <person name="da Silva R.H."/>
            <person name="de Melo A.L.T.M."/>
            <person name="Pandolfi V."/>
            <person name="Bustamante F.O."/>
            <person name="Brasileiro-Vidal A.C."/>
            <person name="Benko-Iseppon A.M."/>
        </authorList>
    </citation>
    <scope>NUCLEOTIDE SEQUENCE [LARGE SCALE GENOMIC DNA]</scope>
    <source>
        <tissue evidence="2">Leaves</tissue>
    </source>
</reference>
<evidence type="ECO:0000313" key="3">
    <source>
        <dbReference type="Proteomes" id="UP001341840"/>
    </source>
</evidence>
<dbReference type="PANTHER" id="PTHR47723">
    <property type="entry name" value="OS05G0353850 PROTEIN"/>
    <property type="match status" value="1"/>
</dbReference>
<comment type="caution">
    <text evidence="2">The sequence shown here is derived from an EMBL/GenBank/DDBJ whole genome shotgun (WGS) entry which is preliminary data.</text>
</comment>
<evidence type="ECO:0000259" key="1">
    <source>
        <dbReference type="Pfam" id="PF13456"/>
    </source>
</evidence>
<dbReference type="PANTHER" id="PTHR47723:SF19">
    <property type="entry name" value="POLYNUCLEOTIDYL TRANSFERASE, RIBONUCLEASE H-LIKE SUPERFAMILY PROTEIN"/>
    <property type="match status" value="1"/>
</dbReference>
<protein>
    <recommendedName>
        <fullName evidence="1">RNase H type-1 domain-containing protein</fullName>
    </recommendedName>
</protein>
<accession>A0ABU6YCL9</accession>
<gene>
    <name evidence="2" type="ORF">PIB30_042565</name>
</gene>
<feature type="non-terminal residue" evidence="2">
    <location>
        <position position="1"/>
    </location>
</feature>
<dbReference type="Proteomes" id="UP001341840">
    <property type="component" value="Unassembled WGS sequence"/>
</dbReference>
<dbReference type="InterPro" id="IPR044730">
    <property type="entry name" value="RNase_H-like_dom_plant"/>
</dbReference>
<dbReference type="Pfam" id="PF13456">
    <property type="entry name" value="RVT_3"/>
    <property type="match status" value="1"/>
</dbReference>
<name>A0ABU6YCL9_9FABA</name>
<dbReference type="InterPro" id="IPR053151">
    <property type="entry name" value="RNase_H-like"/>
</dbReference>